<dbReference type="InterPro" id="IPR033116">
    <property type="entry name" value="TRYPSIN_SER"/>
</dbReference>
<evidence type="ECO:0000259" key="9">
    <source>
        <dbReference type="PROSITE" id="PS50240"/>
    </source>
</evidence>
<gene>
    <name evidence="10" type="ORF">IRJ41_009922</name>
</gene>
<feature type="domain" description="Peptidase S1" evidence="9">
    <location>
        <begin position="32"/>
        <end position="268"/>
    </location>
</feature>
<dbReference type="Gene3D" id="2.40.10.10">
    <property type="entry name" value="Trypsin-like serine proteases"/>
    <property type="match status" value="2"/>
</dbReference>
<keyword evidence="2 8" id="KW-0732">Signal</keyword>
<evidence type="ECO:0000256" key="1">
    <source>
        <dbReference type="ARBA" id="ARBA00022670"/>
    </source>
</evidence>
<evidence type="ECO:0000256" key="5">
    <source>
        <dbReference type="ARBA" id="ARBA00023157"/>
    </source>
</evidence>
<feature type="signal peptide" evidence="8">
    <location>
        <begin position="1"/>
        <end position="17"/>
    </location>
</feature>
<keyword evidence="3 6" id="KW-0378">Hydrolase</keyword>
<evidence type="ECO:0000313" key="10">
    <source>
        <dbReference type="EMBL" id="KAI7807761.1"/>
    </source>
</evidence>
<evidence type="ECO:0000256" key="8">
    <source>
        <dbReference type="SAM" id="SignalP"/>
    </source>
</evidence>
<dbReference type="PROSITE" id="PS00134">
    <property type="entry name" value="TRYPSIN_HIS"/>
    <property type="match status" value="1"/>
</dbReference>
<dbReference type="Proteomes" id="UP001059041">
    <property type="component" value="Linkage Group LG7"/>
</dbReference>
<name>A0A9W8C4W2_TRIRA</name>
<comment type="caution">
    <text evidence="10">The sequence shown here is derived from an EMBL/GenBank/DDBJ whole genome shotgun (WGS) entry which is preliminary data.</text>
</comment>
<dbReference type="SUPFAM" id="SSF50494">
    <property type="entry name" value="Trypsin-like serine proteases"/>
    <property type="match status" value="1"/>
</dbReference>
<dbReference type="PANTHER" id="PTHR24252:SF7">
    <property type="entry name" value="HYALIN"/>
    <property type="match status" value="1"/>
</dbReference>
<dbReference type="Pfam" id="PF00089">
    <property type="entry name" value="Trypsin"/>
    <property type="match status" value="1"/>
</dbReference>
<evidence type="ECO:0000256" key="7">
    <source>
        <dbReference type="SAM" id="MobiDB-lite"/>
    </source>
</evidence>
<keyword evidence="4 6" id="KW-0720">Serine protease</keyword>
<dbReference type="GO" id="GO:0004252">
    <property type="term" value="F:serine-type endopeptidase activity"/>
    <property type="evidence" value="ECO:0007669"/>
    <property type="project" value="InterPro"/>
</dbReference>
<keyword evidence="1 6" id="KW-0645">Protease</keyword>
<proteinExistence type="predicted"/>
<dbReference type="AlphaFoldDB" id="A0A9W8C4W2"/>
<sequence length="322" mass="34695">MWRLTCVALTLLICSLSQLNVCGQATLNPIKIVGGVNASEGAWPWQVSLHSPIYGGHFCGGSLINSEWVLSAAHCFSKITPANLQVYLGKRTQQGVNAHEIIRYVSEIINHPSYNRDSDDNDITLLHLSTLVTCNDYIIPICMAAQNSIFPSGTSSWITGWGQIASGVSLKRTLYKVYLLMVKVVDNSQCNNLLGAGSVTNNMMCADLLEGGKDTCQGDSGGPMVSQQGSVWVQSGITSWGYGCANPNAHGVYTRVSQYQSWITTQNTVSKNLPGFISLSPTSPCQPAPTIPSAAAPTTLPHTTSTRPRSSPFPSYTFHLHT</sequence>
<dbReference type="GO" id="GO:0006508">
    <property type="term" value="P:proteolysis"/>
    <property type="evidence" value="ECO:0007669"/>
    <property type="project" value="UniProtKB-KW"/>
</dbReference>
<evidence type="ECO:0000256" key="6">
    <source>
        <dbReference type="RuleBase" id="RU363034"/>
    </source>
</evidence>
<dbReference type="SMART" id="SM00020">
    <property type="entry name" value="Tryp_SPc"/>
    <property type="match status" value="1"/>
</dbReference>
<evidence type="ECO:0000256" key="4">
    <source>
        <dbReference type="ARBA" id="ARBA00022825"/>
    </source>
</evidence>
<evidence type="ECO:0000313" key="11">
    <source>
        <dbReference type="Proteomes" id="UP001059041"/>
    </source>
</evidence>
<dbReference type="PROSITE" id="PS00135">
    <property type="entry name" value="TRYPSIN_SER"/>
    <property type="match status" value="1"/>
</dbReference>
<keyword evidence="5" id="KW-1015">Disulfide bond</keyword>
<dbReference type="CDD" id="cd00190">
    <property type="entry name" value="Tryp_SPc"/>
    <property type="match status" value="1"/>
</dbReference>
<dbReference type="PANTHER" id="PTHR24252">
    <property type="entry name" value="ACROSIN-RELATED"/>
    <property type="match status" value="1"/>
</dbReference>
<dbReference type="FunFam" id="2.40.10.10:FF:000024">
    <property type="entry name" value="Serine protease 53"/>
    <property type="match status" value="1"/>
</dbReference>
<dbReference type="EMBL" id="JAFHDT010000007">
    <property type="protein sequence ID" value="KAI7807761.1"/>
    <property type="molecule type" value="Genomic_DNA"/>
</dbReference>
<dbReference type="PROSITE" id="PS50240">
    <property type="entry name" value="TRYPSIN_DOM"/>
    <property type="match status" value="1"/>
</dbReference>
<dbReference type="InterPro" id="IPR018114">
    <property type="entry name" value="TRYPSIN_HIS"/>
</dbReference>
<evidence type="ECO:0000256" key="2">
    <source>
        <dbReference type="ARBA" id="ARBA00022729"/>
    </source>
</evidence>
<dbReference type="InterPro" id="IPR001254">
    <property type="entry name" value="Trypsin_dom"/>
</dbReference>
<keyword evidence="11" id="KW-1185">Reference proteome</keyword>
<dbReference type="InterPro" id="IPR001314">
    <property type="entry name" value="Peptidase_S1A"/>
</dbReference>
<evidence type="ECO:0000256" key="3">
    <source>
        <dbReference type="ARBA" id="ARBA00022801"/>
    </source>
</evidence>
<dbReference type="PRINTS" id="PR00722">
    <property type="entry name" value="CHYMOTRYPSIN"/>
</dbReference>
<accession>A0A9W8C4W2</accession>
<feature type="compositionally biased region" description="Low complexity" evidence="7">
    <location>
        <begin position="291"/>
        <end position="322"/>
    </location>
</feature>
<dbReference type="InterPro" id="IPR009003">
    <property type="entry name" value="Peptidase_S1_PA"/>
</dbReference>
<dbReference type="InterPro" id="IPR043504">
    <property type="entry name" value="Peptidase_S1_PA_chymotrypsin"/>
</dbReference>
<organism evidence="10 11">
    <name type="scientific">Triplophysa rosa</name>
    <name type="common">Cave loach</name>
    <dbReference type="NCBI Taxonomy" id="992332"/>
    <lineage>
        <taxon>Eukaryota</taxon>
        <taxon>Metazoa</taxon>
        <taxon>Chordata</taxon>
        <taxon>Craniata</taxon>
        <taxon>Vertebrata</taxon>
        <taxon>Euteleostomi</taxon>
        <taxon>Actinopterygii</taxon>
        <taxon>Neopterygii</taxon>
        <taxon>Teleostei</taxon>
        <taxon>Ostariophysi</taxon>
        <taxon>Cypriniformes</taxon>
        <taxon>Nemacheilidae</taxon>
        <taxon>Triplophysa</taxon>
    </lineage>
</organism>
<feature type="region of interest" description="Disordered" evidence="7">
    <location>
        <begin position="284"/>
        <end position="322"/>
    </location>
</feature>
<protein>
    <recommendedName>
        <fullName evidence="9">Peptidase S1 domain-containing protein</fullName>
    </recommendedName>
</protein>
<feature type="chain" id="PRO_5040750093" description="Peptidase S1 domain-containing protein" evidence="8">
    <location>
        <begin position="18"/>
        <end position="322"/>
    </location>
</feature>
<reference evidence="10" key="1">
    <citation type="submission" date="2021-02" db="EMBL/GenBank/DDBJ databases">
        <title>Comparative genomics reveals that relaxation of natural selection precedes convergent phenotypic evolution of cavefish.</title>
        <authorList>
            <person name="Peng Z."/>
        </authorList>
    </citation>
    <scope>NUCLEOTIDE SEQUENCE</scope>
    <source>
        <tissue evidence="10">Muscle</tissue>
    </source>
</reference>